<dbReference type="InterPro" id="IPR038063">
    <property type="entry name" value="Transpep_catalytic_dom"/>
</dbReference>
<evidence type="ECO:0000256" key="9">
    <source>
        <dbReference type="PROSITE-ProRule" id="PRU01373"/>
    </source>
</evidence>
<keyword evidence="7 9" id="KW-0573">Peptidoglycan synthesis</keyword>
<organism evidence="11 12">
    <name type="scientific">Aliarcobacter cibarius</name>
    <dbReference type="NCBI Taxonomy" id="255507"/>
    <lineage>
        <taxon>Bacteria</taxon>
        <taxon>Pseudomonadati</taxon>
        <taxon>Campylobacterota</taxon>
        <taxon>Epsilonproteobacteria</taxon>
        <taxon>Campylobacterales</taxon>
        <taxon>Arcobacteraceae</taxon>
        <taxon>Aliarcobacter</taxon>
    </lineage>
</organism>
<protein>
    <submittedName>
        <fullName evidence="11">L,D-transpeptidase</fullName>
    </submittedName>
</protein>
<evidence type="ECO:0000256" key="4">
    <source>
        <dbReference type="ARBA" id="ARBA00022679"/>
    </source>
</evidence>
<reference evidence="11 12" key="1">
    <citation type="submission" date="2019-05" db="EMBL/GenBank/DDBJ databases">
        <title>Arcobacter cibarius and Arcobacter thereius providing challenges in identification an antibiotic susceptibility and Quinolone resistance.</title>
        <authorList>
            <person name="Busch A."/>
            <person name="Hanel I."/>
            <person name="Hotzel H."/>
            <person name="Tomaso H."/>
        </authorList>
    </citation>
    <scope>NUCLEOTIDE SEQUENCE [LARGE SCALE GENOMIC DNA]</scope>
    <source>
        <strain evidence="11 12">16CS0831-2</strain>
    </source>
</reference>
<feature type="active site" description="Nucleophile" evidence="9">
    <location>
        <position position="308"/>
    </location>
</feature>
<dbReference type="PANTHER" id="PTHR30582">
    <property type="entry name" value="L,D-TRANSPEPTIDASE"/>
    <property type="match status" value="1"/>
</dbReference>
<keyword evidence="8 9" id="KW-0961">Cell wall biogenesis/degradation</keyword>
<evidence type="ECO:0000256" key="5">
    <source>
        <dbReference type="ARBA" id="ARBA00022801"/>
    </source>
</evidence>
<feature type="active site" description="Proton donor/acceptor" evidence="9">
    <location>
        <position position="292"/>
    </location>
</feature>
<gene>
    <name evidence="11" type="ORF">FE247_09585</name>
</gene>
<comment type="caution">
    <text evidence="11">The sequence shown here is derived from an EMBL/GenBank/DDBJ whole genome shotgun (WGS) entry which is preliminary data.</text>
</comment>
<dbReference type="Pfam" id="PF03734">
    <property type="entry name" value="YkuD"/>
    <property type="match status" value="1"/>
</dbReference>
<dbReference type="RefSeq" id="WP_138109075.1">
    <property type="nucleotide sequence ID" value="NZ_VBUC01000028.1"/>
</dbReference>
<accession>A0ABY2V7Y1</accession>
<evidence type="ECO:0000256" key="8">
    <source>
        <dbReference type="ARBA" id="ARBA00023316"/>
    </source>
</evidence>
<evidence type="ECO:0000256" key="7">
    <source>
        <dbReference type="ARBA" id="ARBA00022984"/>
    </source>
</evidence>
<dbReference type="InterPro" id="IPR005490">
    <property type="entry name" value="LD_TPept_cat_dom"/>
</dbReference>
<dbReference type="CDD" id="cd16913">
    <property type="entry name" value="YkuD_like"/>
    <property type="match status" value="1"/>
</dbReference>
<proteinExistence type="inferred from homology"/>
<comment type="pathway">
    <text evidence="1 9">Cell wall biogenesis; peptidoglycan biosynthesis.</text>
</comment>
<keyword evidence="5" id="KW-0378">Hydrolase</keyword>
<dbReference type="Proteomes" id="UP000305417">
    <property type="component" value="Unassembled WGS sequence"/>
</dbReference>
<evidence type="ECO:0000256" key="2">
    <source>
        <dbReference type="ARBA" id="ARBA00005992"/>
    </source>
</evidence>
<keyword evidence="3" id="KW-0328">Glycosyltransferase</keyword>
<comment type="similarity">
    <text evidence="2">Belongs to the YkuD family.</text>
</comment>
<evidence type="ECO:0000259" key="10">
    <source>
        <dbReference type="PROSITE" id="PS52029"/>
    </source>
</evidence>
<evidence type="ECO:0000256" key="1">
    <source>
        <dbReference type="ARBA" id="ARBA00004752"/>
    </source>
</evidence>
<dbReference type="EMBL" id="VBUC01000028">
    <property type="protein sequence ID" value="TLS96671.1"/>
    <property type="molecule type" value="Genomic_DNA"/>
</dbReference>
<evidence type="ECO:0000256" key="6">
    <source>
        <dbReference type="ARBA" id="ARBA00022960"/>
    </source>
</evidence>
<evidence type="ECO:0000256" key="3">
    <source>
        <dbReference type="ARBA" id="ARBA00022676"/>
    </source>
</evidence>
<evidence type="ECO:0000313" key="11">
    <source>
        <dbReference type="EMBL" id="TLS96671.1"/>
    </source>
</evidence>
<keyword evidence="6 9" id="KW-0133">Cell shape</keyword>
<evidence type="ECO:0000313" key="12">
    <source>
        <dbReference type="Proteomes" id="UP000305417"/>
    </source>
</evidence>
<feature type="domain" description="L,D-TPase catalytic" evidence="10">
    <location>
        <begin position="188"/>
        <end position="338"/>
    </location>
</feature>
<name>A0ABY2V7Y1_9BACT</name>
<dbReference type="InterPro" id="IPR050979">
    <property type="entry name" value="LD-transpeptidase"/>
</dbReference>
<keyword evidence="4" id="KW-0808">Transferase</keyword>
<keyword evidence="12" id="KW-1185">Reference proteome</keyword>
<dbReference type="PANTHER" id="PTHR30582:SF24">
    <property type="entry name" value="L,D-TRANSPEPTIDASE ERFK_SRFK-RELATED"/>
    <property type="match status" value="1"/>
</dbReference>
<sequence length="340" mass="38505">MNIKAFLGLIILTNVLFANIQNKKYSISVCTTSTLEYATTCKKRIENSSVNNIVFIVKERKNRFQTYLGLFDSEKEANQAIKISSNYVKQQGPFSKEINNNIVNQINSNLPYIDINQNILPEEKIIIINDEPIAKVEEIKEKIVEDDSINQKMVIEENIVREYTSNDTNKAINNNLSNKEDLSKFEEIIIEVSSKTNMMIVKAKENNELTTLKTYNVSTGKNNIKKPKGLGKISEITLNPVWYPTQDTLNSFRKRGIYLPSVVPGGHKLNYMGAAKLNLTHVVDGAQTFRIHGTLNENTIGTNESAGCIRMKNEEVVQLANLLKDFSKYKSMNDITVKLD</sequence>
<dbReference type="PROSITE" id="PS52029">
    <property type="entry name" value="LD_TPASE"/>
    <property type="match status" value="1"/>
</dbReference>
<dbReference type="SUPFAM" id="SSF141523">
    <property type="entry name" value="L,D-transpeptidase catalytic domain-like"/>
    <property type="match status" value="1"/>
</dbReference>
<dbReference type="Gene3D" id="2.40.440.10">
    <property type="entry name" value="L,D-transpeptidase catalytic domain-like"/>
    <property type="match status" value="1"/>
</dbReference>